<feature type="transmembrane region" description="Helical" evidence="6">
    <location>
        <begin position="115"/>
        <end position="138"/>
    </location>
</feature>
<dbReference type="GO" id="GO:0005886">
    <property type="term" value="C:plasma membrane"/>
    <property type="evidence" value="ECO:0007669"/>
    <property type="project" value="TreeGrafter"/>
</dbReference>
<evidence type="ECO:0000256" key="5">
    <source>
        <dbReference type="ARBA" id="ARBA00023136"/>
    </source>
</evidence>
<feature type="domain" description="ABC-2 type transporter transmembrane" evidence="7">
    <location>
        <begin position="64"/>
        <end position="171"/>
    </location>
</feature>
<reference evidence="8" key="1">
    <citation type="submission" date="2021-04" db="EMBL/GenBank/DDBJ databases">
        <authorList>
            <consortium name="Molecular Ecology Group"/>
        </authorList>
    </citation>
    <scope>NUCLEOTIDE SEQUENCE</scope>
</reference>
<dbReference type="AlphaFoldDB" id="A0A8S3ZUG8"/>
<dbReference type="InterPro" id="IPR050352">
    <property type="entry name" value="ABCG_transporters"/>
</dbReference>
<comment type="subcellular location">
    <subcellularLocation>
        <location evidence="1">Membrane</location>
        <topology evidence="1">Multi-pass membrane protein</topology>
    </subcellularLocation>
</comment>
<keyword evidence="5 6" id="KW-0472">Membrane</keyword>
<dbReference type="PANTHER" id="PTHR48041">
    <property type="entry name" value="ABC TRANSPORTER G FAMILY MEMBER 28"/>
    <property type="match status" value="1"/>
</dbReference>
<proteinExistence type="predicted"/>
<dbReference type="Proteomes" id="UP000678393">
    <property type="component" value="Unassembled WGS sequence"/>
</dbReference>
<comment type="caution">
    <text evidence="8">The sequence shown here is derived from an EMBL/GenBank/DDBJ whole genome shotgun (WGS) entry which is preliminary data.</text>
</comment>
<feature type="domain" description="ABC-2 type transporter transmembrane" evidence="7">
    <location>
        <begin position="183"/>
        <end position="245"/>
    </location>
</feature>
<organism evidence="8 9">
    <name type="scientific">Candidula unifasciata</name>
    <dbReference type="NCBI Taxonomy" id="100452"/>
    <lineage>
        <taxon>Eukaryota</taxon>
        <taxon>Metazoa</taxon>
        <taxon>Spiralia</taxon>
        <taxon>Lophotrochozoa</taxon>
        <taxon>Mollusca</taxon>
        <taxon>Gastropoda</taxon>
        <taxon>Heterobranchia</taxon>
        <taxon>Euthyneura</taxon>
        <taxon>Panpulmonata</taxon>
        <taxon>Eupulmonata</taxon>
        <taxon>Stylommatophora</taxon>
        <taxon>Helicina</taxon>
        <taxon>Helicoidea</taxon>
        <taxon>Geomitridae</taxon>
        <taxon>Candidula</taxon>
    </lineage>
</organism>
<feature type="transmembrane region" description="Helical" evidence="6">
    <location>
        <begin position="183"/>
        <end position="209"/>
    </location>
</feature>
<sequence>MGTTQGALEFFNRNQFPCPRNFNPGDHYILTLAIVPGKEEESRRRTKVTIYLKYMSIYASSILTQWTNLFWRSWTSQYRDQMLFWTRLFQTIFMALILGLIYFDLDISQKGVTDINGGLFIIVTNISFTNMFAVLTSFPEEMGIAMREYGSALYRIDSYFFTKTISEVCFVNLVYWRSQLFSGYLLSVITGDTTLALSVASLVIIPFMIFGGPFMNGDSTPDYFVWMDAISWFKYSYEIMMINQWEDLDYIACENKTVSANATQDEICDAQKCLFSNGLEVLDYNSMDKDDVGKDLAILGAICAGVYLVTFVFLLIRAKRSKE</sequence>
<evidence type="ECO:0000256" key="3">
    <source>
        <dbReference type="ARBA" id="ARBA00022692"/>
    </source>
</evidence>
<accession>A0A8S3ZUG8</accession>
<feature type="transmembrane region" description="Helical" evidence="6">
    <location>
        <begin position="158"/>
        <end position="176"/>
    </location>
</feature>
<evidence type="ECO:0000256" key="4">
    <source>
        <dbReference type="ARBA" id="ARBA00022989"/>
    </source>
</evidence>
<keyword evidence="4 6" id="KW-1133">Transmembrane helix</keyword>
<evidence type="ECO:0000256" key="6">
    <source>
        <dbReference type="SAM" id="Phobius"/>
    </source>
</evidence>
<keyword evidence="9" id="KW-1185">Reference proteome</keyword>
<protein>
    <recommendedName>
        <fullName evidence="7">ABC-2 type transporter transmembrane domain-containing protein</fullName>
    </recommendedName>
</protein>
<dbReference type="OrthoDB" id="66620at2759"/>
<feature type="transmembrane region" description="Helical" evidence="6">
    <location>
        <begin position="51"/>
        <end position="71"/>
    </location>
</feature>
<gene>
    <name evidence="8" type="ORF">CUNI_LOCUS15759</name>
</gene>
<evidence type="ECO:0000259" key="7">
    <source>
        <dbReference type="Pfam" id="PF01061"/>
    </source>
</evidence>
<dbReference type="InterPro" id="IPR013525">
    <property type="entry name" value="ABC2_TM"/>
</dbReference>
<evidence type="ECO:0000313" key="8">
    <source>
        <dbReference type="EMBL" id="CAG5130201.1"/>
    </source>
</evidence>
<evidence type="ECO:0000256" key="2">
    <source>
        <dbReference type="ARBA" id="ARBA00022448"/>
    </source>
</evidence>
<dbReference type="GO" id="GO:0140359">
    <property type="term" value="F:ABC-type transporter activity"/>
    <property type="evidence" value="ECO:0007669"/>
    <property type="project" value="InterPro"/>
</dbReference>
<dbReference type="Pfam" id="PF01061">
    <property type="entry name" value="ABC2_membrane"/>
    <property type="match status" value="2"/>
</dbReference>
<dbReference type="EMBL" id="CAJHNH020003890">
    <property type="protein sequence ID" value="CAG5130201.1"/>
    <property type="molecule type" value="Genomic_DNA"/>
</dbReference>
<name>A0A8S3ZUG8_9EUPU</name>
<dbReference type="PANTHER" id="PTHR48041:SF139">
    <property type="entry name" value="PROTEIN SCARLET"/>
    <property type="match status" value="1"/>
</dbReference>
<feature type="transmembrane region" description="Helical" evidence="6">
    <location>
        <begin position="296"/>
        <end position="316"/>
    </location>
</feature>
<feature type="transmembrane region" description="Helical" evidence="6">
    <location>
        <begin position="83"/>
        <end position="103"/>
    </location>
</feature>
<keyword evidence="3 6" id="KW-0812">Transmembrane</keyword>
<evidence type="ECO:0000313" key="9">
    <source>
        <dbReference type="Proteomes" id="UP000678393"/>
    </source>
</evidence>
<evidence type="ECO:0000256" key="1">
    <source>
        <dbReference type="ARBA" id="ARBA00004141"/>
    </source>
</evidence>
<keyword evidence="2" id="KW-0813">Transport</keyword>